<dbReference type="AlphaFoldDB" id="A0A0C9Z7M1"/>
<reference evidence="3" key="2">
    <citation type="submission" date="2015-01" db="EMBL/GenBank/DDBJ databases">
        <title>Evolutionary Origins and Diversification of the Mycorrhizal Mutualists.</title>
        <authorList>
            <consortium name="DOE Joint Genome Institute"/>
            <consortium name="Mycorrhizal Genomics Consortium"/>
            <person name="Kohler A."/>
            <person name="Kuo A."/>
            <person name="Nagy L.G."/>
            <person name="Floudas D."/>
            <person name="Copeland A."/>
            <person name="Barry K.W."/>
            <person name="Cichocki N."/>
            <person name="Veneault-Fourrey C."/>
            <person name="LaButti K."/>
            <person name="Lindquist E.A."/>
            <person name="Lipzen A."/>
            <person name="Lundell T."/>
            <person name="Morin E."/>
            <person name="Murat C."/>
            <person name="Riley R."/>
            <person name="Ohm R."/>
            <person name="Sun H."/>
            <person name="Tunlid A."/>
            <person name="Henrissat B."/>
            <person name="Grigoriev I.V."/>
            <person name="Hibbett D.S."/>
            <person name="Martin F."/>
        </authorList>
    </citation>
    <scope>NUCLEOTIDE SEQUENCE [LARGE SCALE GENOMIC DNA]</scope>
    <source>
        <strain evidence="3">441</strain>
    </source>
</reference>
<proteinExistence type="predicted"/>
<organism evidence="2 3">
    <name type="scientific">Pisolithus microcarpus 441</name>
    <dbReference type="NCBI Taxonomy" id="765257"/>
    <lineage>
        <taxon>Eukaryota</taxon>
        <taxon>Fungi</taxon>
        <taxon>Dikarya</taxon>
        <taxon>Basidiomycota</taxon>
        <taxon>Agaricomycotina</taxon>
        <taxon>Agaricomycetes</taxon>
        <taxon>Agaricomycetidae</taxon>
        <taxon>Boletales</taxon>
        <taxon>Sclerodermatineae</taxon>
        <taxon>Pisolithaceae</taxon>
        <taxon>Pisolithus</taxon>
    </lineage>
</organism>
<dbReference type="OrthoDB" id="2643663at2759"/>
<keyword evidence="3" id="KW-1185">Reference proteome</keyword>
<keyword evidence="1" id="KW-1133">Transmembrane helix</keyword>
<dbReference type="HOGENOM" id="CLU_111669_0_0_1"/>
<dbReference type="Proteomes" id="UP000054018">
    <property type="component" value="Unassembled WGS sequence"/>
</dbReference>
<name>A0A0C9Z7M1_9AGAM</name>
<reference evidence="2 3" key="1">
    <citation type="submission" date="2014-04" db="EMBL/GenBank/DDBJ databases">
        <authorList>
            <consortium name="DOE Joint Genome Institute"/>
            <person name="Kuo A."/>
            <person name="Kohler A."/>
            <person name="Costa M.D."/>
            <person name="Nagy L.G."/>
            <person name="Floudas D."/>
            <person name="Copeland A."/>
            <person name="Barry K.W."/>
            <person name="Cichocki N."/>
            <person name="Veneault-Fourrey C."/>
            <person name="LaButti K."/>
            <person name="Lindquist E.A."/>
            <person name="Lipzen A."/>
            <person name="Lundell T."/>
            <person name="Morin E."/>
            <person name="Murat C."/>
            <person name="Sun H."/>
            <person name="Tunlid A."/>
            <person name="Henrissat B."/>
            <person name="Grigoriev I.V."/>
            <person name="Hibbett D.S."/>
            <person name="Martin F."/>
            <person name="Nordberg H.P."/>
            <person name="Cantor M.N."/>
            <person name="Hua S.X."/>
        </authorList>
    </citation>
    <scope>NUCLEOTIDE SEQUENCE [LARGE SCALE GENOMIC DNA]</scope>
    <source>
        <strain evidence="2 3">441</strain>
    </source>
</reference>
<evidence type="ECO:0000313" key="3">
    <source>
        <dbReference type="Proteomes" id="UP000054018"/>
    </source>
</evidence>
<gene>
    <name evidence="2" type="ORF">PISMIDRAFT_680730</name>
</gene>
<dbReference type="EMBL" id="KN833744">
    <property type="protein sequence ID" value="KIK21979.1"/>
    <property type="molecule type" value="Genomic_DNA"/>
</dbReference>
<evidence type="ECO:0000313" key="2">
    <source>
        <dbReference type="EMBL" id="KIK21979.1"/>
    </source>
</evidence>
<keyword evidence="1" id="KW-0472">Membrane</keyword>
<accession>A0A0C9Z7M1</accession>
<feature type="non-terminal residue" evidence="2">
    <location>
        <position position="1"/>
    </location>
</feature>
<protein>
    <submittedName>
        <fullName evidence="2">Uncharacterized protein</fullName>
    </submittedName>
</protein>
<feature type="transmembrane region" description="Helical" evidence="1">
    <location>
        <begin position="54"/>
        <end position="73"/>
    </location>
</feature>
<evidence type="ECO:0000256" key="1">
    <source>
        <dbReference type="SAM" id="Phobius"/>
    </source>
</evidence>
<feature type="transmembrane region" description="Helical" evidence="1">
    <location>
        <begin position="94"/>
        <end position="116"/>
    </location>
</feature>
<sequence>MDLAVQLALQLTPFANIRAMDDYADILRYIVDYWEWDIDAYRTYLNPNLRTDSTYIVLCALVFLTMAEWNHFVYSGLTPEELRQRIYAMGHRTFAILAAIPRLGVIIIHNMEIVVIADSPVLALGLVMASMFPALIFPLVLSGARGLRVWITNRWRQRHVPERDRGETIPVTTIGRSETNQTMPVQPIIDEIEVSHRHNGHLRSSGERIRFDSVADDC</sequence>
<feature type="transmembrane region" description="Helical" evidence="1">
    <location>
        <begin position="122"/>
        <end position="141"/>
    </location>
</feature>
<keyword evidence="1" id="KW-0812">Transmembrane</keyword>